<feature type="transmembrane region" description="Helical" evidence="6">
    <location>
        <begin position="270"/>
        <end position="291"/>
    </location>
</feature>
<dbReference type="PANTHER" id="PTHR21716">
    <property type="entry name" value="TRANSMEMBRANE PROTEIN"/>
    <property type="match status" value="1"/>
</dbReference>
<dbReference type="Pfam" id="PF01594">
    <property type="entry name" value="AI-2E_transport"/>
    <property type="match status" value="1"/>
</dbReference>
<dbReference type="GO" id="GO:0055085">
    <property type="term" value="P:transmembrane transport"/>
    <property type="evidence" value="ECO:0007669"/>
    <property type="project" value="TreeGrafter"/>
</dbReference>
<comment type="caution">
    <text evidence="7">The sequence shown here is derived from an EMBL/GenBank/DDBJ whole genome shotgun (WGS) entry which is preliminary data.</text>
</comment>
<feature type="transmembrane region" description="Helical" evidence="6">
    <location>
        <begin position="154"/>
        <end position="175"/>
    </location>
</feature>
<feature type="transmembrane region" description="Helical" evidence="6">
    <location>
        <begin position="240"/>
        <end position="263"/>
    </location>
</feature>
<feature type="transmembrane region" description="Helical" evidence="6">
    <location>
        <begin position="303"/>
        <end position="336"/>
    </location>
</feature>
<keyword evidence="3 6" id="KW-0812">Transmembrane</keyword>
<evidence type="ECO:0000256" key="6">
    <source>
        <dbReference type="SAM" id="Phobius"/>
    </source>
</evidence>
<reference evidence="7 8" key="1">
    <citation type="journal article" date="2019" name="Microorganisms">
        <title>Systematic Affiliation and Genome Analysis of Subtercola vilae DB165(T) with Particular Emphasis on Cold Adaptation of an Isolate from a High-Altitude Cold Volcano Lake.</title>
        <authorList>
            <person name="Villalobos A.S."/>
            <person name="Wiese J."/>
            <person name="Imhoff J.F."/>
            <person name="Dorador C."/>
            <person name="Keller A."/>
            <person name="Hentschel U."/>
        </authorList>
    </citation>
    <scope>NUCLEOTIDE SEQUENCE [LARGE SCALE GENOMIC DNA]</scope>
    <source>
        <strain evidence="7 8">DB165</strain>
    </source>
</reference>
<accession>A0A4T2C0I4</accession>
<keyword evidence="8" id="KW-1185">Reference proteome</keyword>
<dbReference type="AlphaFoldDB" id="A0A4T2C0I4"/>
<evidence type="ECO:0000256" key="5">
    <source>
        <dbReference type="ARBA" id="ARBA00023136"/>
    </source>
</evidence>
<feature type="transmembrane region" description="Helical" evidence="6">
    <location>
        <begin position="213"/>
        <end position="234"/>
    </location>
</feature>
<dbReference type="Proteomes" id="UP000306192">
    <property type="component" value="Unassembled WGS sequence"/>
</dbReference>
<protein>
    <submittedName>
        <fullName evidence="7">AI-2E family transporter</fullName>
    </submittedName>
</protein>
<evidence type="ECO:0000256" key="4">
    <source>
        <dbReference type="ARBA" id="ARBA00022989"/>
    </source>
</evidence>
<name>A0A4T2C0I4_9MICO</name>
<dbReference type="RefSeq" id="WP_136641873.1">
    <property type="nucleotide sequence ID" value="NZ_QYRT01000012.1"/>
</dbReference>
<proteinExistence type="inferred from homology"/>
<dbReference type="PANTHER" id="PTHR21716:SF62">
    <property type="entry name" value="TRANSPORT PROTEIN YDBI-RELATED"/>
    <property type="match status" value="1"/>
</dbReference>
<evidence type="ECO:0000256" key="1">
    <source>
        <dbReference type="ARBA" id="ARBA00004141"/>
    </source>
</evidence>
<sequence length="347" mass="35583">MKSNAFRAGFLATLGGLIALVLGLAVSSIATVLVYLAAALFIGLGLDPIVRLIERRGLKRIWAISIVFAGFVVVLVGMLFLIVPVAITEGASLISSLPTSVSDLAGQSWFVSLNASLGGVIDLKAISASLGTFLSDPQNLLTLGGGLVKVGSTVIGGVFGTITIVILSLFFLGSLDASKNALYLMVPASRRAGVITISEQIISSVGKYTIGQVILAASNGVLGFIAMSIIGVPFAGVLAVIAFLLALIPLIGTIISAVLITLIALSASPWAALAVGIYFLVYMQVEAYYFSPKVMSRAVDVPGILVVIGALVGGTLLGVLGALVAVPVTAAILIIVKQVVIPRQQLA</sequence>
<evidence type="ECO:0000313" key="7">
    <source>
        <dbReference type="EMBL" id="TIH37447.1"/>
    </source>
</evidence>
<comment type="similarity">
    <text evidence="2">Belongs to the autoinducer-2 exporter (AI-2E) (TC 2.A.86) family.</text>
</comment>
<dbReference type="OrthoDB" id="4016357at2"/>
<keyword evidence="5 6" id="KW-0472">Membrane</keyword>
<gene>
    <name evidence="7" type="ORF">D4765_08575</name>
</gene>
<comment type="subcellular location">
    <subcellularLocation>
        <location evidence="1">Membrane</location>
        <topology evidence="1">Multi-pass membrane protein</topology>
    </subcellularLocation>
</comment>
<dbReference type="InterPro" id="IPR002549">
    <property type="entry name" value="AI-2E-like"/>
</dbReference>
<feature type="transmembrane region" description="Helical" evidence="6">
    <location>
        <begin position="33"/>
        <end position="50"/>
    </location>
</feature>
<feature type="transmembrane region" description="Helical" evidence="6">
    <location>
        <begin position="62"/>
        <end position="87"/>
    </location>
</feature>
<dbReference type="EMBL" id="QYRT01000012">
    <property type="protein sequence ID" value="TIH37447.1"/>
    <property type="molecule type" value="Genomic_DNA"/>
</dbReference>
<organism evidence="7 8">
    <name type="scientific">Subtercola vilae</name>
    <dbReference type="NCBI Taxonomy" id="2056433"/>
    <lineage>
        <taxon>Bacteria</taxon>
        <taxon>Bacillati</taxon>
        <taxon>Actinomycetota</taxon>
        <taxon>Actinomycetes</taxon>
        <taxon>Micrococcales</taxon>
        <taxon>Microbacteriaceae</taxon>
        <taxon>Subtercola</taxon>
    </lineage>
</organism>
<keyword evidence="4 6" id="KW-1133">Transmembrane helix</keyword>
<evidence type="ECO:0000313" key="8">
    <source>
        <dbReference type="Proteomes" id="UP000306192"/>
    </source>
</evidence>
<dbReference type="GO" id="GO:0016020">
    <property type="term" value="C:membrane"/>
    <property type="evidence" value="ECO:0007669"/>
    <property type="project" value="UniProtKB-SubCell"/>
</dbReference>
<evidence type="ECO:0000256" key="3">
    <source>
        <dbReference type="ARBA" id="ARBA00022692"/>
    </source>
</evidence>
<evidence type="ECO:0000256" key="2">
    <source>
        <dbReference type="ARBA" id="ARBA00009773"/>
    </source>
</evidence>